<dbReference type="EMBL" id="JAFMPP010000001">
    <property type="protein sequence ID" value="MBO0661346.1"/>
    <property type="molecule type" value="Genomic_DNA"/>
</dbReference>
<proteinExistence type="predicted"/>
<accession>A0A939FW55</accession>
<dbReference type="Proteomes" id="UP000664122">
    <property type="component" value="Unassembled WGS sequence"/>
</dbReference>
<sequence length="105" mass="11458">MSTVIALNDQQAEELAQSILQERLRDFGFRGVAIASERDFDGDAVLRMTVDVDHQVPGRVMLDIGGAIRGALLERGDERFALLTYRRPEGLAAPGLSQPAEPGHD</sequence>
<protein>
    <submittedName>
        <fullName evidence="1">Uncharacterized protein</fullName>
    </submittedName>
</protein>
<organism evidence="1 2">
    <name type="scientific">Jiella flava</name>
    <dbReference type="NCBI Taxonomy" id="2816857"/>
    <lineage>
        <taxon>Bacteria</taxon>
        <taxon>Pseudomonadati</taxon>
        <taxon>Pseudomonadota</taxon>
        <taxon>Alphaproteobacteria</taxon>
        <taxon>Hyphomicrobiales</taxon>
        <taxon>Aurantimonadaceae</taxon>
        <taxon>Jiella</taxon>
    </lineage>
</organism>
<evidence type="ECO:0000313" key="1">
    <source>
        <dbReference type="EMBL" id="MBO0661346.1"/>
    </source>
</evidence>
<name>A0A939FW55_9HYPH</name>
<keyword evidence="2" id="KW-1185">Reference proteome</keyword>
<comment type="caution">
    <text evidence="1">The sequence shown here is derived from an EMBL/GenBank/DDBJ whole genome shotgun (WGS) entry which is preliminary data.</text>
</comment>
<gene>
    <name evidence="1" type="ORF">J1C48_02045</name>
</gene>
<dbReference type="RefSeq" id="WP_207255977.1">
    <property type="nucleotide sequence ID" value="NZ_JAFMPP010000001.1"/>
</dbReference>
<evidence type="ECO:0000313" key="2">
    <source>
        <dbReference type="Proteomes" id="UP000664122"/>
    </source>
</evidence>
<reference evidence="1" key="1">
    <citation type="submission" date="2021-03" db="EMBL/GenBank/DDBJ databases">
        <title>Whole genome sequence of Jiella sp. CQZ9-1.</title>
        <authorList>
            <person name="Tuo L."/>
        </authorList>
    </citation>
    <scope>NUCLEOTIDE SEQUENCE</scope>
    <source>
        <strain evidence="1">CQZ9-1</strain>
    </source>
</reference>
<dbReference type="AlphaFoldDB" id="A0A939FW55"/>